<comment type="caution">
    <text evidence="1">The sequence shown here is derived from an EMBL/GenBank/DDBJ whole genome shotgun (WGS) entry which is preliminary data.</text>
</comment>
<name>A0ABQ7ALJ8_BRACR</name>
<evidence type="ECO:0000313" key="1">
    <source>
        <dbReference type="EMBL" id="KAF3498614.1"/>
    </source>
</evidence>
<accession>A0ABQ7ALJ8</accession>
<dbReference type="Proteomes" id="UP000266723">
    <property type="component" value="Unassembled WGS sequence"/>
</dbReference>
<organism evidence="1 2">
    <name type="scientific">Brassica cretica</name>
    <name type="common">Mustard</name>
    <dbReference type="NCBI Taxonomy" id="69181"/>
    <lineage>
        <taxon>Eukaryota</taxon>
        <taxon>Viridiplantae</taxon>
        <taxon>Streptophyta</taxon>
        <taxon>Embryophyta</taxon>
        <taxon>Tracheophyta</taxon>
        <taxon>Spermatophyta</taxon>
        <taxon>Magnoliopsida</taxon>
        <taxon>eudicotyledons</taxon>
        <taxon>Gunneridae</taxon>
        <taxon>Pentapetalae</taxon>
        <taxon>rosids</taxon>
        <taxon>malvids</taxon>
        <taxon>Brassicales</taxon>
        <taxon>Brassicaceae</taxon>
        <taxon>Brassiceae</taxon>
        <taxon>Brassica</taxon>
    </lineage>
</organism>
<protein>
    <submittedName>
        <fullName evidence="1">Uncharacterized protein</fullName>
    </submittedName>
</protein>
<evidence type="ECO:0000313" key="2">
    <source>
        <dbReference type="Proteomes" id="UP000266723"/>
    </source>
</evidence>
<gene>
    <name evidence="1" type="ORF">DY000_02057957</name>
</gene>
<reference evidence="1 2" key="1">
    <citation type="journal article" date="2020" name="BMC Genomics">
        <title>Intraspecific diversification of the crop wild relative Brassica cretica Lam. using demographic model selection.</title>
        <authorList>
            <person name="Kioukis A."/>
            <person name="Michalopoulou V.A."/>
            <person name="Briers L."/>
            <person name="Pirintsos S."/>
            <person name="Studholme D.J."/>
            <person name="Pavlidis P."/>
            <person name="Sarris P.F."/>
        </authorList>
    </citation>
    <scope>NUCLEOTIDE SEQUENCE [LARGE SCALE GENOMIC DNA]</scope>
    <source>
        <strain evidence="2">cv. PFS-1207/04</strain>
    </source>
</reference>
<proteinExistence type="predicted"/>
<dbReference type="EMBL" id="QGKV02002055">
    <property type="protein sequence ID" value="KAF3498614.1"/>
    <property type="molecule type" value="Genomic_DNA"/>
</dbReference>
<sequence length="75" mass="9079">MTHRQLQILNGYYYLLQHTGDPCLERRRFFTTVMIISPEEGLRSLPRRSLYHPLHGCDHNREMRRRHDLNWSCGV</sequence>
<keyword evidence="2" id="KW-1185">Reference proteome</keyword>